<evidence type="ECO:0000313" key="1">
    <source>
        <dbReference type="EMBL" id="GAT94618.1"/>
    </source>
</evidence>
<evidence type="ECO:0000313" key="2">
    <source>
        <dbReference type="Proteomes" id="UP000078387"/>
    </source>
</evidence>
<reference evidence="1 2" key="1">
    <citation type="submission" date="2016-05" db="EMBL/GenBank/DDBJ databases">
        <title>First whole genome sequencing of Entamoeba histolytica HM1:IMSS-clone-6.</title>
        <authorList>
            <person name="Mukherjee Avik.K."/>
            <person name="Izumyama S."/>
            <person name="Nakada-Tsukui K."/>
            <person name="Nozaki T."/>
        </authorList>
    </citation>
    <scope>NUCLEOTIDE SEQUENCE [LARGE SCALE GENOMIC DNA]</scope>
    <source>
        <strain evidence="1 2">HM1:IMSS clone 6</strain>
    </source>
</reference>
<name>A0A175JMD1_ENTHI</name>
<sequence length="1155" mass="135874">MMSESKFNIQYNNIVQKAKTFLSNNYYSPLHEIIRYENKGKDVTPLKEECVWFYQSNFRLLEKYGNFYDDDYKDLVCFIIEKSIDKEYKLLQQNQRTNDNNRRLAIQTWIGRIQRDQEEPNNSQSKDLFIVTTICLIPYLTDSELKMIMGILKKYEEILAQIVYFIISYNFIDCFDQKKHFRMTKQEIERLKVEIVSLVDIDQLMVHNNEETKNWIKAAITKVQGLSVIECPRSVKEYILLYDGIDFNCISKGCKKLITVRMSNLSHGFIKLTSKFKASHPSFEISPSEQQPVGTIITYDFYKLIQKHKNDSVWLKYLVTLPYQFYKEGLEINGNEIKELFTSIPIAPLLVSNKKERINNKEYPTVYNINVWDETNNDIRKIIEWSKTEMYVFIRTIKLYFEMFIDNTSQLCTMNDCKECIVDGYIHDKIVNIVDEILSNLLQNISYDENITQLKQITSLITWISAKVETPELVKYLANQVTTKKLPKDICTIIFDSIEEYFILSKQKAKFLDLHIDLIKEFDMIGEENNNGGICGEEYPMITFILIAFKMVQCNIERKSNKTLLYYPIDFDAKICSLISKGRKLRKEHSLLFILLIINYWLNLERKGYISKYRIRLDLFQYCDDIQTQELFEKLASEQYNLETINELLFEKYQLQPDLPNDENGLSEMVRRIIQKYLQFHPNELSSNKTVLNEESCYYFEKVTPNDMGKNNPNEQSDEVEGEKEMRNGNEWKDGMKEFEQGSSLEVFYSKEIESSQNSWELAGYLANYCIPHFKQELIKTIEEEVIENKGGEKWEEMKTTISQMKMSEKVNICQAIYSRIEGMMGLEDKRWLSSNKRMIVNEGINGYVVGMICSKIEEKQLINEQDIISLSKVVGMKEIETLISILIRKRSTTTNISKLIESTTLMENGIGKRLRELAIEWLNSEKRWDDIKNFIYLGNDLISTINTIKARNDALPNPTYLDEYHHHINERIEEIKSIRSDVLGHIKWEEVGDDKIKEILENDMDGIKELIKEPYDGIEVFVEKIIVNVDDPTMVMMCLWIMMLKQKNIGSSNIRKIEDNEVNNSHNGIQWNQIKEFSLILDHLITVGFFTIKCTTLDGIEHMFNWTNMTSQKYKTIKSLLESNVIFLKNPKLNHMFNTFTSEKQSQYQIGWFS</sequence>
<dbReference type="VEuPathDB" id="AmoebaDB:EHI_064690"/>
<organism evidence="1 2">
    <name type="scientific">Entamoeba histolytica</name>
    <dbReference type="NCBI Taxonomy" id="5759"/>
    <lineage>
        <taxon>Eukaryota</taxon>
        <taxon>Amoebozoa</taxon>
        <taxon>Evosea</taxon>
        <taxon>Archamoebae</taxon>
        <taxon>Mastigamoebida</taxon>
        <taxon>Entamoebidae</taxon>
        <taxon>Entamoeba</taxon>
    </lineage>
</organism>
<proteinExistence type="predicted"/>
<dbReference type="AlphaFoldDB" id="A0A175JMD1"/>
<dbReference type="EMBL" id="BDEQ01000001">
    <property type="protein sequence ID" value="GAT94618.1"/>
    <property type="molecule type" value="Genomic_DNA"/>
</dbReference>
<dbReference type="Proteomes" id="UP000078387">
    <property type="component" value="Unassembled WGS sequence"/>
</dbReference>
<dbReference type="VEuPathDB" id="AmoebaDB:EHI7A_125400"/>
<dbReference type="VEuPathDB" id="AmoebaDB:KM1_107920"/>
<dbReference type="VEuPathDB" id="AmoebaDB:EHI8A_179640"/>
<dbReference type="VEuPathDB" id="AmoebaDB:EHI5A_083300"/>
<dbReference type="eggNOG" id="ENOG502R6Y9">
    <property type="taxonomic scope" value="Eukaryota"/>
</dbReference>
<gene>
    <name evidence="1" type="ORF">CL6EHI_064690</name>
</gene>
<accession>A0A175JMD1</accession>
<comment type="caution">
    <text evidence="1">The sequence shown here is derived from an EMBL/GenBank/DDBJ whole genome shotgun (WGS) entry which is preliminary data.</text>
</comment>
<protein>
    <submittedName>
        <fullName evidence="1">Uncharacterized protein</fullName>
    </submittedName>
</protein>